<feature type="transmembrane region" description="Helical" evidence="1">
    <location>
        <begin position="121"/>
        <end position="141"/>
    </location>
</feature>
<dbReference type="InterPro" id="IPR050640">
    <property type="entry name" value="Bact_2-comp_sensor_kinase"/>
</dbReference>
<dbReference type="Gene3D" id="3.30.565.10">
    <property type="entry name" value="Histidine kinase-like ATPase, C-terminal domain"/>
    <property type="match status" value="1"/>
</dbReference>
<sequence>MAARAPSDPWLPDLCRLPRLAVMLGMAELVVVVLALAPGGAHWDLERFVTGSGFSLWLALTAAVLLCVSRQWLSKLSQPVGTALALFGSGAMAALGASMAFVIDDSLGYGLVPQGVSMGRFAWGSAATTTLIVAVVLRYLYVNDGWAAQVRASARAEADALQARIKPHFLFNSMNTIAGLVRSDPVVAERAVLDLSDLFRAALGAGESDSTLREEIELCERYFAIEQLRLRDRLRVAWRKAEPLPWRMPMPRLVLQPLLENAVLHGVSRLPGGGEIEVELAQQGDELAVCIRNPAPPPREGDVLPTLDAGNQPRSGNRHAQFSIAQRLRYTYGPRARMVAGWNEGYYQVDLRLPVATGAAGPAATGNSTGKRNA</sequence>
<reference evidence="3 4" key="1">
    <citation type="submission" date="2020-08" db="EMBL/GenBank/DDBJ databases">
        <title>Lysobacter sp. II4 sp. nov., isolated from soil.</title>
        <authorList>
            <person name="Woo C.Y."/>
            <person name="Kim J."/>
        </authorList>
    </citation>
    <scope>NUCLEOTIDE SEQUENCE [LARGE SCALE GENOMIC DNA]</scope>
    <source>
        <strain evidence="3 4">II4</strain>
    </source>
</reference>
<feature type="transmembrane region" description="Helical" evidence="1">
    <location>
        <begin position="80"/>
        <end position="101"/>
    </location>
</feature>
<dbReference type="InterPro" id="IPR010559">
    <property type="entry name" value="Sig_transdc_His_kin_internal"/>
</dbReference>
<evidence type="ECO:0000313" key="4">
    <source>
        <dbReference type="Proteomes" id="UP000516018"/>
    </source>
</evidence>
<keyword evidence="3" id="KW-0418">Kinase</keyword>
<accession>A0A7H0FUE0</accession>
<gene>
    <name evidence="3" type="ORF">H8B22_08970</name>
</gene>
<dbReference type="PANTHER" id="PTHR34220">
    <property type="entry name" value="SENSOR HISTIDINE KINASE YPDA"/>
    <property type="match status" value="1"/>
</dbReference>
<keyword evidence="1" id="KW-0472">Membrane</keyword>
<dbReference type="EMBL" id="CP060820">
    <property type="protein sequence ID" value="QNP39656.1"/>
    <property type="molecule type" value="Genomic_DNA"/>
</dbReference>
<keyword evidence="1" id="KW-0812">Transmembrane</keyword>
<keyword evidence="3" id="KW-0808">Transferase</keyword>
<dbReference type="GO" id="GO:0000155">
    <property type="term" value="F:phosphorelay sensor kinase activity"/>
    <property type="evidence" value="ECO:0007669"/>
    <property type="project" value="InterPro"/>
</dbReference>
<protein>
    <submittedName>
        <fullName evidence="3">Histidine kinase</fullName>
    </submittedName>
</protein>
<dbReference type="InterPro" id="IPR036890">
    <property type="entry name" value="HATPase_C_sf"/>
</dbReference>
<feature type="domain" description="Signal transduction histidine kinase internal region" evidence="2">
    <location>
        <begin position="156"/>
        <end position="234"/>
    </location>
</feature>
<organism evidence="3 4">
    <name type="scientific">Agrilutibacter terrestris</name>
    <dbReference type="NCBI Taxonomy" id="2865112"/>
    <lineage>
        <taxon>Bacteria</taxon>
        <taxon>Pseudomonadati</taxon>
        <taxon>Pseudomonadota</taxon>
        <taxon>Gammaproteobacteria</taxon>
        <taxon>Lysobacterales</taxon>
        <taxon>Lysobacteraceae</taxon>
        <taxon>Agrilutibacter</taxon>
    </lineage>
</organism>
<dbReference type="KEGG" id="lsx:H8B22_08970"/>
<dbReference type="GO" id="GO:0016020">
    <property type="term" value="C:membrane"/>
    <property type="evidence" value="ECO:0007669"/>
    <property type="project" value="InterPro"/>
</dbReference>
<dbReference type="RefSeq" id="WP_187711102.1">
    <property type="nucleotide sequence ID" value="NZ_CP060820.1"/>
</dbReference>
<dbReference type="PANTHER" id="PTHR34220:SF7">
    <property type="entry name" value="SENSOR HISTIDINE KINASE YPDA"/>
    <property type="match status" value="1"/>
</dbReference>
<feature type="transmembrane region" description="Helical" evidence="1">
    <location>
        <begin position="47"/>
        <end position="68"/>
    </location>
</feature>
<feature type="transmembrane region" description="Helical" evidence="1">
    <location>
        <begin position="20"/>
        <end position="41"/>
    </location>
</feature>
<evidence type="ECO:0000313" key="3">
    <source>
        <dbReference type="EMBL" id="QNP39656.1"/>
    </source>
</evidence>
<dbReference type="Proteomes" id="UP000516018">
    <property type="component" value="Chromosome"/>
</dbReference>
<proteinExistence type="predicted"/>
<keyword evidence="1" id="KW-1133">Transmembrane helix</keyword>
<evidence type="ECO:0000256" key="1">
    <source>
        <dbReference type="SAM" id="Phobius"/>
    </source>
</evidence>
<keyword evidence="4" id="KW-1185">Reference proteome</keyword>
<dbReference type="SUPFAM" id="SSF55874">
    <property type="entry name" value="ATPase domain of HSP90 chaperone/DNA topoisomerase II/histidine kinase"/>
    <property type="match status" value="1"/>
</dbReference>
<dbReference type="AlphaFoldDB" id="A0A7H0FUE0"/>
<evidence type="ECO:0000259" key="2">
    <source>
        <dbReference type="Pfam" id="PF06580"/>
    </source>
</evidence>
<dbReference type="Pfam" id="PF06580">
    <property type="entry name" value="His_kinase"/>
    <property type="match status" value="1"/>
</dbReference>
<name>A0A7H0FUE0_9GAMM</name>